<name>A0A0N0LU17_9HELI</name>
<keyword evidence="1" id="KW-1133">Transmembrane helix</keyword>
<comment type="caution">
    <text evidence="2">The sequence shown here is derived from an EMBL/GenBank/DDBJ whole genome shotgun (WGS) entry which is preliminary data.</text>
</comment>
<feature type="transmembrane region" description="Helical" evidence="1">
    <location>
        <begin position="9"/>
        <end position="28"/>
    </location>
</feature>
<dbReference type="Proteomes" id="UP000037997">
    <property type="component" value="Unassembled WGS sequence"/>
</dbReference>
<organism evidence="2 3">
    <name type="scientific">Helicobacter pullorum</name>
    <dbReference type="NCBI Taxonomy" id="35818"/>
    <lineage>
        <taxon>Bacteria</taxon>
        <taxon>Pseudomonadati</taxon>
        <taxon>Campylobacterota</taxon>
        <taxon>Epsilonproteobacteria</taxon>
        <taxon>Campylobacterales</taxon>
        <taxon>Helicobacteraceae</taxon>
        <taxon>Helicobacter</taxon>
    </lineage>
</organism>
<dbReference type="AlphaFoldDB" id="A0A0N0LU17"/>
<accession>A0A0N0LU17</accession>
<evidence type="ECO:0008006" key="4">
    <source>
        <dbReference type="Google" id="ProtNLM"/>
    </source>
</evidence>
<sequence length="270" mass="32582">MRFYKQKRFYIPLLTLLILLIIATALLYKPLKLIYWANEIYPKEKQILQEYERNIANPSTFFANYTEFQPKLKDFQELNKQIQTIKRDFIIMDKVGLEIDYLNAIVMLAWKFSYLSKNKKLFFSYPETQTLNQSQMQQYKEILTSTQELKEAIPKEQFQFAQTYEDFYQFLSKNTINSSFKIYINNVNRLLLNIFFLLSIYSDNYCPIPYRYTETLLPRIQESYMILKELKPNADVLRHIKQSSYEEFVRELSNFIKGIQEFLSTCKRID</sequence>
<keyword evidence="1" id="KW-0472">Membrane</keyword>
<keyword evidence="1" id="KW-0812">Transmembrane</keyword>
<protein>
    <recommendedName>
        <fullName evidence="4">Transmembrane protein</fullName>
    </recommendedName>
</protein>
<evidence type="ECO:0000313" key="3">
    <source>
        <dbReference type="Proteomes" id="UP000037997"/>
    </source>
</evidence>
<gene>
    <name evidence="2" type="ORF">HPU229334_00020</name>
</gene>
<dbReference type="EMBL" id="JNOC01000001">
    <property type="protein sequence ID" value="KPH56561.1"/>
    <property type="molecule type" value="Genomic_DNA"/>
</dbReference>
<evidence type="ECO:0000256" key="1">
    <source>
        <dbReference type="SAM" id="Phobius"/>
    </source>
</evidence>
<dbReference type="PATRIC" id="fig|35818.11.peg.4"/>
<dbReference type="STRING" id="35818.HPU229336_00010"/>
<evidence type="ECO:0000313" key="2">
    <source>
        <dbReference type="EMBL" id="KPH56561.1"/>
    </source>
</evidence>
<reference evidence="2 3" key="1">
    <citation type="submission" date="2014-06" db="EMBL/GenBank/DDBJ databases">
        <title>Helicobacter pullorum isolates in fresh chicken meat - phenotypic and genotypic features.</title>
        <authorList>
            <person name="Borges V."/>
            <person name="Santos A."/>
            <person name="Correia C.B."/>
            <person name="Saraiva M."/>
            <person name="Menard A."/>
            <person name="Vieira L."/>
            <person name="Sampaio D.A."/>
            <person name="Gomes J.P."/>
            <person name="Oleastro M."/>
        </authorList>
    </citation>
    <scope>NUCLEOTIDE SEQUENCE [LARGE SCALE GENOMIC DNA]</scope>
    <source>
        <strain evidence="2 3">229334/12</strain>
    </source>
</reference>
<proteinExistence type="predicted"/>
<dbReference type="RefSeq" id="WP_054197441.1">
    <property type="nucleotide sequence ID" value="NZ_JNOC01000001.1"/>
</dbReference>